<sequence length="577" mass="64945">MPSSKRSPKQSPKKDGKGSPGKKSPKFTAEDQAACDRFFARRRYEDMDAVFKQKGPVITIYASSIHLYEIWNRLPPYEQFNCSASPKKSPKSGKSSPKKSPKGGASKLPGAAEEESKPEFEPATITGIICIHKSHLSEGKKLFAEVTAEFRYCGHSRVPPYPDNVVSTCQCFRDNQHIYPVTFDEEIHVSNFNQQLIYKLHRELGRGYRLFPYIFDVTRKPDSVFFTRPYYPDFSSGVFWKLRAYLAPEEDCEALPGQQTVMEFFKYTICPALTPYCLRETQPVAYTRYCTQGDTGDLILQAQLDRDIYYHGQEIKVKIAIENNSSRHVVDMIAVFVEQTYRLFHQFPHDTSIRLNEVLIQQGDPGMPINPRSRNFTKDVLIKPEYDQTKYNLAIDGKMSVDKKVFLANSTVIMHSTQVAVATVEDPEQPATGSGKNSPKGSPGKSGSPKEKNKSPKQASPAKSKSKSPKKETSPAKKNVPVAPSAQNAPTEEPEPITEPRLVITINEVNQLTNKQVCRSVFIAYDVVVRVNLRTPVGDEAGHPEVRLPFILTRETRYLDKLSNPPPPPVWGTINPH</sequence>
<dbReference type="SUPFAM" id="SSF81296">
    <property type="entry name" value="E set domains"/>
    <property type="match status" value="1"/>
</dbReference>
<dbReference type="Gene3D" id="2.60.40.640">
    <property type="match status" value="1"/>
</dbReference>
<evidence type="ECO:0000313" key="5">
    <source>
        <dbReference type="Proteomes" id="UP000728185"/>
    </source>
</evidence>
<feature type="region of interest" description="Disordered" evidence="2">
    <location>
        <begin position="1"/>
        <end position="32"/>
    </location>
</feature>
<keyword evidence="5" id="KW-1185">Reference proteome</keyword>
<dbReference type="GO" id="GO:0001664">
    <property type="term" value="F:G protein-coupled receptor binding"/>
    <property type="evidence" value="ECO:0007669"/>
    <property type="project" value="TreeGrafter"/>
</dbReference>
<dbReference type="OrthoDB" id="6242029at2759"/>
<comment type="caution">
    <text evidence="4">The sequence shown here is derived from an EMBL/GenBank/DDBJ whole genome shotgun (WGS) entry which is preliminary data.</text>
</comment>
<feature type="region of interest" description="Disordered" evidence="2">
    <location>
        <begin position="82"/>
        <end position="119"/>
    </location>
</feature>
<dbReference type="EMBL" id="LUCM01002824">
    <property type="protein sequence ID" value="KAA0196785.1"/>
    <property type="molecule type" value="Genomic_DNA"/>
</dbReference>
<evidence type="ECO:0000313" key="4">
    <source>
        <dbReference type="EMBL" id="KAA0196785.1"/>
    </source>
</evidence>
<feature type="compositionally biased region" description="Basic residues" evidence="2">
    <location>
        <begin position="88"/>
        <end position="101"/>
    </location>
</feature>
<feature type="region of interest" description="Disordered" evidence="2">
    <location>
        <begin position="423"/>
        <end position="496"/>
    </location>
</feature>
<dbReference type="SMART" id="SM01017">
    <property type="entry name" value="Arrestin_C"/>
    <property type="match status" value="1"/>
</dbReference>
<dbReference type="GO" id="GO:0007165">
    <property type="term" value="P:signal transduction"/>
    <property type="evidence" value="ECO:0007669"/>
    <property type="project" value="InterPro"/>
</dbReference>
<reference evidence="4" key="1">
    <citation type="submission" date="2019-05" db="EMBL/GenBank/DDBJ databases">
        <title>Annotation for the trematode Fasciolopsis buski.</title>
        <authorList>
            <person name="Choi Y.-J."/>
        </authorList>
    </citation>
    <scope>NUCLEOTIDE SEQUENCE</scope>
    <source>
        <strain evidence="4">HT</strain>
        <tissue evidence="4">Whole worm</tissue>
    </source>
</reference>
<dbReference type="PANTHER" id="PTHR11792">
    <property type="entry name" value="ARRESTIN"/>
    <property type="match status" value="1"/>
</dbReference>
<feature type="compositionally biased region" description="Low complexity" evidence="2">
    <location>
        <begin position="433"/>
        <end position="447"/>
    </location>
</feature>
<dbReference type="InterPro" id="IPR011022">
    <property type="entry name" value="Arrestin_C-like"/>
</dbReference>
<dbReference type="AlphaFoldDB" id="A0A8E0RZ01"/>
<dbReference type="Proteomes" id="UP000728185">
    <property type="component" value="Unassembled WGS sequence"/>
</dbReference>
<dbReference type="GO" id="GO:0002031">
    <property type="term" value="P:G protein-coupled receptor internalization"/>
    <property type="evidence" value="ECO:0007669"/>
    <property type="project" value="TreeGrafter"/>
</dbReference>
<name>A0A8E0RZ01_9TREM</name>
<dbReference type="InterPro" id="IPR014752">
    <property type="entry name" value="Arrestin-like_C"/>
</dbReference>
<feature type="domain" description="Arrestin C-terminal-like" evidence="3">
    <location>
        <begin position="294"/>
        <end position="567"/>
    </location>
</feature>
<comment type="similarity">
    <text evidence="1">Belongs to the arrestin family.</text>
</comment>
<dbReference type="InterPro" id="IPR000698">
    <property type="entry name" value="Arrestin"/>
</dbReference>
<dbReference type="GO" id="GO:0005737">
    <property type="term" value="C:cytoplasm"/>
    <property type="evidence" value="ECO:0007669"/>
    <property type="project" value="TreeGrafter"/>
</dbReference>
<evidence type="ECO:0000256" key="2">
    <source>
        <dbReference type="SAM" id="MobiDB-lite"/>
    </source>
</evidence>
<protein>
    <submittedName>
        <fullName evidence="4">Beta-arrestin</fullName>
    </submittedName>
</protein>
<dbReference type="InterPro" id="IPR014756">
    <property type="entry name" value="Ig_E-set"/>
</dbReference>
<organism evidence="4 5">
    <name type="scientific">Fasciolopsis buskii</name>
    <dbReference type="NCBI Taxonomy" id="27845"/>
    <lineage>
        <taxon>Eukaryota</taxon>
        <taxon>Metazoa</taxon>
        <taxon>Spiralia</taxon>
        <taxon>Lophotrochozoa</taxon>
        <taxon>Platyhelminthes</taxon>
        <taxon>Trematoda</taxon>
        <taxon>Digenea</taxon>
        <taxon>Plagiorchiida</taxon>
        <taxon>Echinostomata</taxon>
        <taxon>Echinostomatoidea</taxon>
        <taxon>Fasciolidae</taxon>
        <taxon>Fasciolopsis</taxon>
    </lineage>
</organism>
<evidence type="ECO:0000259" key="3">
    <source>
        <dbReference type="SMART" id="SM01017"/>
    </source>
</evidence>
<accession>A0A8E0RZ01</accession>
<dbReference type="PANTHER" id="PTHR11792:SF17">
    <property type="entry name" value="KURTZ ARRESTIN"/>
    <property type="match status" value="1"/>
</dbReference>
<proteinExistence type="inferred from homology"/>
<gene>
    <name evidence="4" type="ORF">FBUS_07885</name>
</gene>
<evidence type="ECO:0000256" key="1">
    <source>
        <dbReference type="ARBA" id="ARBA00005298"/>
    </source>
</evidence>